<name>A0AAX0B182_CLOBE</name>
<accession>A0AAX0B182</accession>
<dbReference type="AlphaFoldDB" id="A0AAX0B182"/>
<dbReference type="Proteomes" id="UP001193748">
    <property type="component" value="Unassembled WGS sequence"/>
</dbReference>
<evidence type="ECO:0000313" key="1">
    <source>
        <dbReference type="EMBL" id="NRT88969.1"/>
    </source>
</evidence>
<organism evidence="1 2">
    <name type="scientific">Clostridium beijerinckii</name>
    <name type="common">Clostridium MP</name>
    <dbReference type="NCBI Taxonomy" id="1520"/>
    <lineage>
        <taxon>Bacteria</taxon>
        <taxon>Bacillati</taxon>
        <taxon>Bacillota</taxon>
        <taxon>Clostridia</taxon>
        <taxon>Eubacteriales</taxon>
        <taxon>Clostridiaceae</taxon>
        <taxon>Clostridium</taxon>
    </lineage>
</organism>
<comment type="caution">
    <text evidence="1">The sequence shown here is derived from an EMBL/GenBank/DDBJ whole genome shotgun (WGS) entry which is preliminary data.</text>
</comment>
<reference evidence="1" key="1">
    <citation type="submission" date="2020-05" db="EMBL/GenBank/DDBJ databases">
        <authorList>
            <person name="Brown S."/>
            <person name="Huntemann M."/>
            <person name="Clum A."/>
            <person name="Spunde A."/>
            <person name="Palaniappan K."/>
            <person name="Ritter S."/>
            <person name="Mikhailova N."/>
            <person name="Chen I.-M."/>
            <person name="Stamatis D."/>
            <person name="Reddy T."/>
            <person name="O'Malley R."/>
            <person name="Daum C."/>
            <person name="Shapiro N."/>
            <person name="Ivanova N."/>
            <person name="Kyrpides N."/>
            <person name="Woyke T."/>
        </authorList>
    </citation>
    <scope>NUCLEOTIDE SEQUENCE</scope>
    <source>
        <strain evidence="1">DJ080</strain>
    </source>
</reference>
<reference evidence="1" key="2">
    <citation type="journal article" date="2022" name="Nat. Biotechnol.">
        <title>Carbon-negative production of acetone and isopropanol by gas fermentation at industrial pilot scale.</title>
        <authorList>
            <person name="Liew F.E."/>
            <person name="Nogle R."/>
            <person name="Abdalla T."/>
            <person name="Rasor B.J."/>
            <person name="Canter C."/>
            <person name="Jensen R.O."/>
            <person name="Wang L."/>
            <person name="Strutz J."/>
            <person name="Chirania P."/>
            <person name="De Tissera S."/>
            <person name="Mueller A.P."/>
            <person name="Ruan Z."/>
            <person name="Gao A."/>
            <person name="Tran L."/>
            <person name="Engle N.L."/>
            <person name="Bromley J.C."/>
            <person name="Daniell J."/>
            <person name="Conrado R."/>
            <person name="Tschaplinski T.J."/>
            <person name="Giannone R.J."/>
            <person name="Hettich R.L."/>
            <person name="Karim A.S."/>
            <person name="Simpson S.D."/>
            <person name="Brown S.D."/>
            <person name="Leang C."/>
            <person name="Jewett M.C."/>
            <person name="Kopke M."/>
        </authorList>
    </citation>
    <scope>NUCLEOTIDE SEQUENCE</scope>
    <source>
        <strain evidence="1">DJ080</strain>
    </source>
</reference>
<sequence>METNYYRLNKYSELRIRYDGCFLINKCTMATVFLHPSEALILSLLKGNIDAFDLTFLIKEIYSFKKINAAELVVNTLDKTKYFLDSSSEPFESFHKYNPKDYLKIFSSNDNILKSPLRTPIHLTIMLT</sequence>
<gene>
    <name evidence="1" type="ORF">B0H41_002648</name>
</gene>
<proteinExistence type="predicted"/>
<protein>
    <submittedName>
        <fullName evidence="1">Uncharacterized protein</fullName>
    </submittedName>
</protein>
<evidence type="ECO:0000313" key="2">
    <source>
        <dbReference type="Proteomes" id="UP001193748"/>
    </source>
</evidence>
<dbReference type="RefSeq" id="WP_173711075.1">
    <property type="nucleotide sequence ID" value="NZ_JABSWW010000001.1"/>
</dbReference>
<dbReference type="EMBL" id="JABSWW010000001">
    <property type="protein sequence ID" value="NRT88969.1"/>
    <property type="molecule type" value="Genomic_DNA"/>
</dbReference>